<evidence type="ECO:0000313" key="1">
    <source>
        <dbReference type="EMBL" id="TDL95259.1"/>
    </source>
</evidence>
<organism evidence="1 2">
    <name type="scientific">Macrococcus brunensis</name>
    <dbReference type="NCBI Taxonomy" id="198483"/>
    <lineage>
        <taxon>Bacteria</taxon>
        <taxon>Bacillati</taxon>
        <taxon>Bacillota</taxon>
        <taxon>Bacilli</taxon>
        <taxon>Bacillales</taxon>
        <taxon>Staphylococcaceae</taxon>
        <taxon>Macrococcus</taxon>
    </lineage>
</organism>
<gene>
    <name evidence="1" type="ORF">ERX27_08885</name>
</gene>
<sequence>MKETYIHGIQIKYHESTHLVHDKNRAVILSKNLDEIHCVIDFNVEDGNVKNINIKPRFNIDITIEDGVYIFDVNYVED</sequence>
<accession>A0A4R6BBR3</accession>
<proteinExistence type="predicted"/>
<dbReference type="OrthoDB" id="2418341at2"/>
<comment type="caution">
    <text evidence="1">The sequence shown here is derived from an EMBL/GenBank/DDBJ whole genome shotgun (WGS) entry which is preliminary data.</text>
</comment>
<dbReference type="RefSeq" id="WP_133432489.1">
    <property type="nucleotide sequence ID" value="NZ_SCWA01000016.1"/>
</dbReference>
<dbReference type="EMBL" id="SCWA01000016">
    <property type="protein sequence ID" value="TDL95259.1"/>
    <property type="molecule type" value="Genomic_DNA"/>
</dbReference>
<dbReference type="AlphaFoldDB" id="A0A4R6BBR3"/>
<dbReference type="Proteomes" id="UP000295310">
    <property type="component" value="Unassembled WGS sequence"/>
</dbReference>
<keyword evidence="2" id="KW-1185">Reference proteome</keyword>
<evidence type="ECO:0000313" key="2">
    <source>
        <dbReference type="Proteomes" id="UP000295310"/>
    </source>
</evidence>
<protein>
    <submittedName>
        <fullName evidence="1">Uncharacterized protein</fullName>
    </submittedName>
</protein>
<name>A0A4R6BBR3_9STAP</name>
<reference evidence="1 2" key="1">
    <citation type="submission" date="2019-01" db="EMBL/GenBank/DDBJ databases">
        <title>Draft genome sequences of the type strains of six Macrococcus species.</title>
        <authorList>
            <person name="Mazhar S."/>
            <person name="Altermann E."/>
            <person name="Hill C."/>
            <person name="Mcauliffe O."/>
        </authorList>
    </citation>
    <scope>NUCLEOTIDE SEQUENCE [LARGE SCALE GENOMIC DNA]</scope>
    <source>
        <strain evidence="1 2">CCM4811</strain>
    </source>
</reference>